<protein>
    <submittedName>
        <fullName evidence="1">Uncharacterized protein</fullName>
    </submittedName>
</protein>
<accession>A0A2P2PCG3</accession>
<organism evidence="1">
    <name type="scientific">Rhizophora mucronata</name>
    <name type="common">Asiatic mangrove</name>
    <dbReference type="NCBI Taxonomy" id="61149"/>
    <lineage>
        <taxon>Eukaryota</taxon>
        <taxon>Viridiplantae</taxon>
        <taxon>Streptophyta</taxon>
        <taxon>Embryophyta</taxon>
        <taxon>Tracheophyta</taxon>
        <taxon>Spermatophyta</taxon>
        <taxon>Magnoliopsida</taxon>
        <taxon>eudicotyledons</taxon>
        <taxon>Gunneridae</taxon>
        <taxon>Pentapetalae</taxon>
        <taxon>rosids</taxon>
        <taxon>fabids</taxon>
        <taxon>Malpighiales</taxon>
        <taxon>Rhizophoraceae</taxon>
        <taxon>Rhizophora</taxon>
    </lineage>
</organism>
<name>A0A2P2PCG3_RHIMU</name>
<dbReference type="AlphaFoldDB" id="A0A2P2PCG3"/>
<sequence>MANLHHLLTNFGFMCNILPPKFMNSITCYMYHLQNIALQLANKRKEV</sequence>
<evidence type="ECO:0000313" key="1">
    <source>
        <dbReference type="EMBL" id="MBX52422.1"/>
    </source>
</evidence>
<dbReference type="EMBL" id="GGEC01071938">
    <property type="protein sequence ID" value="MBX52422.1"/>
    <property type="molecule type" value="Transcribed_RNA"/>
</dbReference>
<reference evidence="1" key="1">
    <citation type="submission" date="2018-02" db="EMBL/GenBank/DDBJ databases">
        <title>Rhizophora mucronata_Transcriptome.</title>
        <authorList>
            <person name="Meera S.P."/>
            <person name="Sreeshan A."/>
            <person name="Augustine A."/>
        </authorList>
    </citation>
    <scope>NUCLEOTIDE SEQUENCE</scope>
    <source>
        <tissue evidence="1">Leaf</tissue>
    </source>
</reference>
<proteinExistence type="predicted"/>